<dbReference type="InterPro" id="IPR051022">
    <property type="entry name" value="Notch_Cell-Fate_Det"/>
</dbReference>
<dbReference type="CDD" id="cd08544">
    <property type="entry name" value="Reeler"/>
    <property type="match status" value="1"/>
</dbReference>
<evidence type="ECO:0000313" key="12">
    <source>
        <dbReference type="Proteomes" id="UP000887568"/>
    </source>
</evidence>
<feature type="domain" description="Reelin" evidence="10">
    <location>
        <begin position="21"/>
        <end position="181"/>
    </location>
</feature>
<feature type="disulfide bond" evidence="6">
    <location>
        <begin position="397"/>
        <end position="406"/>
    </location>
</feature>
<dbReference type="Gene3D" id="2.60.40.4060">
    <property type="entry name" value="Reeler domain"/>
    <property type="match status" value="1"/>
</dbReference>
<dbReference type="PRINTS" id="PR00010">
    <property type="entry name" value="EGFBLOOD"/>
</dbReference>
<sequence length="605" mass="62370">MAVREVFTSVLVVLTVFLASRDGAWGRPSGAPTAACTTLTPGHLNNGQPISAQAFASPYVIKVQPTKYTPGQPVTVTIESSFSFRGILLQARSGDTPVGTWQAPIGYQLLQCTNPGDSLTHTSMDLKAGGAQFTWTPPNSATGIIKIMGTIALQKEIFWTGHVAAISPASGVPTADCASEPCVNGLCFQGSPGVHFCSCDSGFEGPTCSSQIYSPYCMDGRVCGMGGTCYQSSTTPGTYFCVCDTMHTGADCMTEITACNPNPCQNSGTCALNGSGFSCTCPTGYTGTMCETVPPPNACDSNPCMNGGVCMASGNTHTCDCPDGFTGANCETQVPPPNACDSNPCMNGGVCTASGNTHTCNCQDGFTGANCETQVDCSPSYPCENQGTCNANGQCMCPTGYTGNRCQTTVTTLPPLLTTAQLTTQIPSLACESDPCQNGGTCRDGTGNSYNCECAGGYQGLNCETAADTCVVGMTCMNGGSCSASSGQICVCAAGFTGTNCDTTETNYCTSNPCKNGGTCISINDRFTCACKNGYVGQTCTTLTTNGNGTNSQTGLPLEIWWIALIALIGLLLIIIAIAVCVTVIRSGDSDQAHIIGNRNAKGYP</sequence>
<feature type="transmembrane region" description="Helical" evidence="7">
    <location>
        <begin position="560"/>
        <end position="585"/>
    </location>
</feature>
<feature type="disulfide bond" evidence="6">
    <location>
        <begin position="454"/>
        <end position="463"/>
    </location>
</feature>
<dbReference type="GO" id="GO:0032991">
    <property type="term" value="C:protein-containing complex"/>
    <property type="evidence" value="ECO:0007669"/>
    <property type="project" value="TreeGrafter"/>
</dbReference>
<protein>
    <recommendedName>
        <fullName evidence="13">Fibropellin-1-like</fullName>
    </recommendedName>
</protein>
<dbReference type="GeneID" id="119730485"/>
<feature type="domain" description="EGF-like" evidence="9">
    <location>
        <begin position="336"/>
        <end position="372"/>
    </location>
</feature>
<keyword evidence="1 6" id="KW-0245">EGF-like domain</keyword>
<dbReference type="SUPFAM" id="SSF57196">
    <property type="entry name" value="EGF/Laminin"/>
    <property type="match status" value="7"/>
</dbReference>
<dbReference type="PROSITE" id="PS50026">
    <property type="entry name" value="EGF_3"/>
    <property type="match status" value="9"/>
</dbReference>
<keyword evidence="5" id="KW-0325">Glycoprotein</keyword>
<feature type="domain" description="EGF-like" evidence="9">
    <location>
        <begin position="505"/>
        <end position="541"/>
    </location>
</feature>
<keyword evidence="3" id="KW-0677">Repeat</keyword>
<dbReference type="FunFam" id="2.10.25.10:FF:000006">
    <property type="entry name" value="Versican core protein-like isoform 1"/>
    <property type="match status" value="1"/>
</dbReference>
<dbReference type="PROSITE" id="PS51019">
    <property type="entry name" value="REELIN"/>
    <property type="match status" value="1"/>
</dbReference>
<dbReference type="PROSITE" id="PS00022">
    <property type="entry name" value="EGF_1"/>
    <property type="match status" value="9"/>
</dbReference>
<keyword evidence="4 6" id="KW-1015">Disulfide bond</keyword>
<keyword evidence="2 8" id="KW-0732">Signal</keyword>
<dbReference type="GO" id="GO:0005886">
    <property type="term" value="C:plasma membrane"/>
    <property type="evidence" value="ECO:0007669"/>
    <property type="project" value="TreeGrafter"/>
</dbReference>
<evidence type="ECO:0000256" key="4">
    <source>
        <dbReference type="ARBA" id="ARBA00023157"/>
    </source>
</evidence>
<keyword evidence="7" id="KW-0472">Membrane</keyword>
<dbReference type="GO" id="GO:0007157">
    <property type="term" value="P:heterophilic cell-cell adhesion via plasma membrane cell adhesion molecules"/>
    <property type="evidence" value="ECO:0007669"/>
    <property type="project" value="TreeGrafter"/>
</dbReference>
<evidence type="ECO:0000313" key="11">
    <source>
        <dbReference type="EnsemblMetazoa" id="XP_038059353.1"/>
    </source>
</evidence>
<dbReference type="SMART" id="SM00179">
    <property type="entry name" value="EGF_CA"/>
    <property type="match status" value="7"/>
</dbReference>
<feature type="domain" description="EGF-like" evidence="9">
    <location>
        <begin position="427"/>
        <end position="464"/>
    </location>
</feature>
<dbReference type="InterPro" id="IPR042307">
    <property type="entry name" value="Reeler_sf"/>
</dbReference>
<feature type="disulfide bond" evidence="6">
    <location>
        <begin position="321"/>
        <end position="330"/>
    </location>
</feature>
<evidence type="ECO:0000256" key="5">
    <source>
        <dbReference type="ARBA" id="ARBA00023180"/>
    </source>
</evidence>
<feature type="domain" description="EGF-like" evidence="9">
    <location>
        <begin position="373"/>
        <end position="407"/>
    </location>
</feature>
<dbReference type="GO" id="GO:0045197">
    <property type="term" value="P:establishment or maintenance of epithelial cell apical/basal polarity"/>
    <property type="evidence" value="ECO:0007669"/>
    <property type="project" value="TreeGrafter"/>
</dbReference>
<dbReference type="OrthoDB" id="9975987at2759"/>
<evidence type="ECO:0000256" key="3">
    <source>
        <dbReference type="ARBA" id="ARBA00022737"/>
    </source>
</evidence>
<dbReference type="PANTHER" id="PTHR24049:SF22">
    <property type="entry name" value="DROSOPHILA CRUMBS HOMOLOG"/>
    <property type="match status" value="1"/>
</dbReference>
<evidence type="ECO:0000256" key="6">
    <source>
        <dbReference type="PROSITE-ProRule" id="PRU00076"/>
    </source>
</evidence>
<dbReference type="InterPro" id="IPR000742">
    <property type="entry name" value="EGF"/>
</dbReference>
<dbReference type="Gene3D" id="2.10.25.10">
    <property type="entry name" value="Laminin"/>
    <property type="match status" value="8"/>
</dbReference>
<dbReference type="OMA" id="CVANSCE"/>
<reference evidence="11" key="1">
    <citation type="submission" date="2022-11" db="UniProtKB">
        <authorList>
            <consortium name="EnsemblMetazoa"/>
        </authorList>
    </citation>
    <scope>IDENTIFICATION</scope>
</reference>
<evidence type="ECO:0000256" key="8">
    <source>
        <dbReference type="SAM" id="SignalP"/>
    </source>
</evidence>
<dbReference type="InterPro" id="IPR013032">
    <property type="entry name" value="EGF-like_CS"/>
</dbReference>
<dbReference type="InterPro" id="IPR001881">
    <property type="entry name" value="EGF-like_Ca-bd_dom"/>
</dbReference>
<dbReference type="InterPro" id="IPR002861">
    <property type="entry name" value="Reeler_dom"/>
</dbReference>
<dbReference type="RefSeq" id="XP_038059353.1">
    <property type="nucleotide sequence ID" value="XM_038203425.1"/>
</dbReference>
<organism evidence="11 12">
    <name type="scientific">Patiria miniata</name>
    <name type="common">Bat star</name>
    <name type="synonym">Asterina miniata</name>
    <dbReference type="NCBI Taxonomy" id="46514"/>
    <lineage>
        <taxon>Eukaryota</taxon>
        <taxon>Metazoa</taxon>
        <taxon>Echinodermata</taxon>
        <taxon>Eleutherozoa</taxon>
        <taxon>Asterozoa</taxon>
        <taxon>Asteroidea</taxon>
        <taxon>Valvatacea</taxon>
        <taxon>Valvatida</taxon>
        <taxon>Asterinidae</taxon>
        <taxon>Patiria</taxon>
    </lineage>
</organism>
<dbReference type="EnsemblMetazoa" id="XM_038203425.1">
    <property type="protein sequence ID" value="XP_038059353.1"/>
    <property type="gene ID" value="LOC119730485"/>
</dbReference>
<evidence type="ECO:0000256" key="2">
    <source>
        <dbReference type="ARBA" id="ARBA00022729"/>
    </source>
</evidence>
<feature type="disulfide bond" evidence="6">
    <location>
        <begin position="177"/>
        <end position="187"/>
    </location>
</feature>
<feature type="domain" description="EGF-like" evidence="9">
    <location>
        <begin position="255"/>
        <end position="291"/>
    </location>
</feature>
<feature type="disulfide bond" evidence="6">
    <location>
        <begin position="531"/>
        <end position="540"/>
    </location>
</feature>
<feature type="disulfide bond" evidence="6">
    <location>
        <begin position="243"/>
        <end position="252"/>
    </location>
</feature>
<name>A0A914A6C6_PATMI</name>
<dbReference type="Pfam" id="PF00008">
    <property type="entry name" value="EGF"/>
    <property type="match status" value="6"/>
</dbReference>
<dbReference type="Pfam" id="PF12661">
    <property type="entry name" value="hEGF"/>
    <property type="match status" value="1"/>
</dbReference>
<keyword evidence="7" id="KW-1133">Transmembrane helix</keyword>
<keyword evidence="7" id="KW-0812">Transmembrane</keyword>
<dbReference type="AlphaFoldDB" id="A0A914A6C6"/>
<feature type="domain" description="EGF-like" evidence="9">
    <location>
        <begin position="173"/>
        <end position="209"/>
    </location>
</feature>
<dbReference type="PROSITE" id="PS01186">
    <property type="entry name" value="EGF_2"/>
    <property type="match status" value="8"/>
</dbReference>
<feature type="disulfide bond" evidence="6">
    <location>
        <begin position="362"/>
        <end position="371"/>
    </location>
</feature>
<feature type="domain" description="EGF-like" evidence="9">
    <location>
        <begin position="466"/>
        <end position="502"/>
    </location>
</feature>
<evidence type="ECO:0000256" key="1">
    <source>
        <dbReference type="ARBA" id="ARBA00022536"/>
    </source>
</evidence>
<feature type="disulfide bond" evidence="6">
    <location>
        <begin position="492"/>
        <end position="501"/>
    </location>
</feature>
<feature type="signal peptide" evidence="8">
    <location>
        <begin position="1"/>
        <end position="26"/>
    </location>
</feature>
<evidence type="ECO:0000256" key="7">
    <source>
        <dbReference type="SAM" id="Phobius"/>
    </source>
</evidence>
<accession>A0A914A6C6</accession>
<evidence type="ECO:0008006" key="13">
    <source>
        <dbReference type="Google" id="ProtNLM"/>
    </source>
</evidence>
<dbReference type="Proteomes" id="UP000887568">
    <property type="component" value="Unplaced"/>
</dbReference>
<feature type="disulfide bond" evidence="6">
    <location>
        <begin position="281"/>
        <end position="290"/>
    </location>
</feature>
<dbReference type="Pfam" id="PF02014">
    <property type="entry name" value="Reeler"/>
    <property type="match status" value="1"/>
</dbReference>
<feature type="chain" id="PRO_5036788150" description="Fibropellin-1-like" evidence="8">
    <location>
        <begin position="27"/>
        <end position="605"/>
    </location>
</feature>
<feature type="domain" description="EGF-like" evidence="9">
    <location>
        <begin position="213"/>
        <end position="253"/>
    </location>
</feature>
<dbReference type="FunFam" id="2.10.25.10:FF:000525">
    <property type="entry name" value="Fat-like cadherin-related tumor suppressor homolog"/>
    <property type="match status" value="2"/>
</dbReference>
<dbReference type="CDD" id="cd00054">
    <property type="entry name" value="EGF_CA"/>
    <property type="match status" value="6"/>
</dbReference>
<dbReference type="FunFam" id="2.10.25.10:FF:000066">
    <property type="entry name" value="FAT atypical cadherin 4"/>
    <property type="match status" value="2"/>
</dbReference>
<comment type="caution">
    <text evidence="6">Lacks conserved residue(s) required for the propagation of feature annotation.</text>
</comment>
<feature type="disulfide bond" evidence="6">
    <location>
        <begin position="199"/>
        <end position="208"/>
    </location>
</feature>
<feature type="domain" description="EGF-like" evidence="9">
    <location>
        <begin position="295"/>
        <end position="331"/>
    </location>
</feature>
<dbReference type="GO" id="GO:0005509">
    <property type="term" value="F:calcium ion binding"/>
    <property type="evidence" value="ECO:0007669"/>
    <property type="project" value="InterPro"/>
</dbReference>
<dbReference type="SMART" id="SM00181">
    <property type="entry name" value="EGF"/>
    <property type="match status" value="9"/>
</dbReference>
<evidence type="ECO:0000259" key="10">
    <source>
        <dbReference type="PROSITE" id="PS51019"/>
    </source>
</evidence>
<evidence type="ECO:0000259" key="9">
    <source>
        <dbReference type="PROSITE" id="PS50026"/>
    </source>
</evidence>
<proteinExistence type="predicted"/>
<dbReference type="PANTHER" id="PTHR24049">
    <property type="entry name" value="CRUMBS FAMILY MEMBER"/>
    <property type="match status" value="1"/>
</dbReference>
<keyword evidence="12" id="KW-1185">Reference proteome</keyword>